<evidence type="ECO:0000313" key="2">
    <source>
        <dbReference type="EMBL" id="GAH46836.1"/>
    </source>
</evidence>
<proteinExistence type="predicted"/>
<accession>X1FMB8</accession>
<protein>
    <submittedName>
        <fullName evidence="2">Uncharacterized protein</fullName>
    </submittedName>
</protein>
<dbReference type="EMBL" id="BARU01007668">
    <property type="protein sequence ID" value="GAH46836.1"/>
    <property type="molecule type" value="Genomic_DNA"/>
</dbReference>
<dbReference type="EMBL" id="BARS01032961">
    <property type="protein sequence ID" value="GAG20472.1"/>
    <property type="molecule type" value="Genomic_DNA"/>
</dbReference>
<name>X1FMB8_9ZZZZ</name>
<dbReference type="AlphaFoldDB" id="X1FMB8"/>
<sequence>MPRPRLKTERAFGTKGLKKEEGRDHTKWKVFDERDRYTGIKTKTSRSGKDIDDTVLSLIRKQLKFDTKEELLDFIDCDWKRDDYFDMLRRKKEL</sequence>
<comment type="caution">
    <text evidence="2">The sequence shown here is derived from an EMBL/GenBank/DDBJ whole genome shotgun (WGS) entry which is preliminary data.</text>
</comment>
<reference evidence="2" key="1">
    <citation type="journal article" date="2014" name="Front. Microbiol.">
        <title>High frequency of phylogenetically diverse reductive dehalogenase-homologous genes in deep subseafloor sedimentary metagenomes.</title>
        <authorList>
            <person name="Kawai M."/>
            <person name="Futagami T."/>
            <person name="Toyoda A."/>
            <person name="Takaki Y."/>
            <person name="Nishi S."/>
            <person name="Hori S."/>
            <person name="Arai W."/>
            <person name="Tsubouchi T."/>
            <person name="Morono Y."/>
            <person name="Uchiyama I."/>
            <person name="Ito T."/>
            <person name="Fujiyama A."/>
            <person name="Inagaki F."/>
            <person name="Takami H."/>
        </authorList>
    </citation>
    <scope>NUCLEOTIDE SEQUENCE</scope>
    <source>
        <strain evidence="2">Expedition CK06-06</strain>
    </source>
</reference>
<evidence type="ECO:0000313" key="1">
    <source>
        <dbReference type="EMBL" id="GAG20472.1"/>
    </source>
</evidence>
<gene>
    <name evidence="1" type="ORF">S01H1_51097</name>
    <name evidence="2" type="ORF">S03H2_15110</name>
</gene>
<organism evidence="2">
    <name type="scientific">marine sediment metagenome</name>
    <dbReference type="NCBI Taxonomy" id="412755"/>
    <lineage>
        <taxon>unclassified sequences</taxon>
        <taxon>metagenomes</taxon>
        <taxon>ecological metagenomes</taxon>
    </lineage>
</organism>